<evidence type="ECO:0000313" key="16">
    <source>
        <dbReference type="Proteomes" id="UP000198287"/>
    </source>
</evidence>
<evidence type="ECO:0000256" key="1">
    <source>
        <dbReference type="ARBA" id="ARBA00004141"/>
    </source>
</evidence>
<keyword evidence="7" id="KW-0915">Sodium</keyword>
<keyword evidence="4 12" id="KW-0894">Sodium channel</keyword>
<feature type="region of interest" description="Disordered" evidence="13">
    <location>
        <begin position="94"/>
        <end position="139"/>
    </location>
</feature>
<comment type="caution">
    <text evidence="15">The sequence shown here is derived from an EMBL/GenBank/DDBJ whole genome shotgun (WGS) entry which is preliminary data.</text>
</comment>
<evidence type="ECO:0000256" key="11">
    <source>
        <dbReference type="ARBA" id="ARBA00023303"/>
    </source>
</evidence>
<evidence type="ECO:0000256" key="4">
    <source>
        <dbReference type="ARBA" id="ARBA00022461"/>
    </source>
</evidence>
<dbReference type="Gene3D" id="1.10.287.770">
    <property type="entry name" value="YojJ-like"/>
    <property type="match status" value="1"/>
</dbReference>
<comment type="similarity">
    <text evidence="2 12">Belongs to the amiloride-sensitive sodium channel (TC 1.A.6) family.</text>
</comment>
<dbReference type="Gene3D" id="2.60.470.10">
    <property type="entry name" value="Acid-sensing ion channels like domains"/>
    <property type="match status" value="1"/>
</dbReference>
<evidence type="ECO:0000256" key="7">
    <source>
        <dbReference type="ARBA" id="ARBA00023053"/>
    </source>
</evidence>
<keyword evidence="3 12" id="KW-0813">Transport</keyword>
<feature type="transmembrane region" description="Helical" evidence="14">
    <location>
        <begin position="678"/>
        <end position="703"/>
    </location>
</feature>
<evidence type="ECO:0000256" key="14">
    <source>
        <dbReference type="SAM" id="Phobius"/>
    </source>
</evidence>
<feature type="region of interest" description="Disordered" evidence="13">
    <location>
        <begin position="418"/>
        <end position="452"/>
    </location>
</feature>
<evidence type="ECO:0000256" key="6">
    <source>
        <dbReference type="ARBA" id="ARBA00022989"/>
    </source>
</evidence>
<evidence type="ECO:0000256" key="12">
    <source>
        <dbReference type="RuleBase" id="RU000679"/>
    </source>
</evidence>
<proteinExistence type="inferred from homology"/>
<feature type="region of interest" description="Disordered" evidence="13">
    <location>
        <begin position="25"/>
        <end position="51"/>
    </location>
</feature>
<dbReference type="GO" id="GO:0005886">
    <property type="term" value="C:plasma membrane"/>
    <property type="evidence" value="ECO:0007669"/>
    <property type="project" value="TreeGrafter"/>
</dbReference>
<evidence type="ECO:0000256" key="13">
    <source>
        <dbReference type="SAM" id="MobiDB-lite"/>
    </source>
</evidence>
<keyword evidence="8 12" id="KW-0406">Ion transport</keyword>
<keyword evidence="10 12" id="KW-0739">Sodium transport</keyword>
<keyword evidence="11 12" id="KW-0407">Ion channel</keyword>
<sequence>MRLITTAPLSMHHCPHLHDHNHLHANHLHHKAERRRSNSLPSWAPRPLAPHPLPLARTTMVATAKPSSARTHIVRASERRVSFVEVELSDDLSGNYHHHQIHGRTTSFTRRSRSRDPSRGRRSSTASTGSTRPLPGSCYHREFVSSTDGEINDDDEDDDDQYCDTVDFALETSLHGLKYICQPERHIVERIFWMIAFGIGLTMAGWLISDVWSNYLSSPLIVTFEPFETTIDKIPFPAITICNMNKVLKSKAEEFIRLAQGPEDEEETIEARKNVYYLDHVCSSSKSFSQKFNYSSKRGQVDPSLLARTRVEDGDDEQRDVARFLQIASQPCDTMLLLCAWQDTTYNCSDLFKPIETDFGKWITFWFLKIVLTLKGCSFNMIPHLLLYKNMNEGKYDAKEIAGWAKWDIEKNGLLVDDEERSEHSHSATETPRHHYSKPMPFPRRQKRAGKSSGLSVLLNPDLEEYFCTSSDSHGFQLVKHLPIDNPKVVDFGIAIRPNAEVFMGVKPEITMADRDIYNFKLEKRNCYFYGEFPLAYYKLYTSTNCYDECLANQTYEICGCVSYYMPRDDTRDLCGALSFHCAENVRKSSLQSVIKSRCDFCLPACTELEYFSETTFTPLQDGDAIWIRDGTSTSTTAPWSSKNLSIVHIYFSSDSSYARVRKELYGLTDLIANTGGLMGLCLGFSGLSLVEVIYFYTLRAWFRSKAKIRLRSQSPSKSNKGRRLCSRRTPMRWPMAKKLGEMLATTKLSDDNYKKRQPHSPDPKQSQMVIMNMNNISKGREQHVEVNTSSSNKNSENNDRGEMCPGYEYLGDQPPFYADNTTRAACHYPAESKSKCHNDHHQNNNITGNGSLPVTMTSRMLEEYVGLNETCLGHCICSRCHFCCCMLVNTSNDGMRACCQHNFANS</sequence>
<keyword evidence="9 14" id="KW-0472">Membrane</keyword>
<accession>A0A226F6M1</accession>
<name>A0A226F6M1_FOLCA</name>
<evidence type="ECO:0000313" key="15">
    <source>
        <dbReference type="EMBL" id="OXA64506.1"/>
    </source>
</evidence>
<evidence type="ECO:0000256" key="9">
    <source>
        <dbReference type="ARBA" id="ARBA00023136"/>
    </source>
</evidence>
<feature type="compositionally biased region" description="Basic and acidic residues" evidence="13">
    <location>
        <begin position="749"/>
        <end position="763"/>
    </location>
</feature>
<evidence type="ECO:0000256" key="5">
    <source>
        <dbReference type="ARBA" id="ARBA00022692"/>
    </source>
</evidence>
<dbReference type="Pfam" id="PF00858">
    <property type="entry name" value="ASC"/>
    <property type="match status" value="1"/>
</dbReference>
<dbReference type="AlphaFoldDB" id="A0A226F6M1"/>
<evidence type="ECO:0000256" key="2">
    <source>
        <dbReference type="ARBA" id="ARBA00007193"/>
    </source>
</evidence>
<keyword evidence="16" id="KW-1185">Reference proteome</keyword>
<evidence type="ECO:0000256" key="10">
    <source>
        <dbReference type="ARBA" id="ARBA00023201"/>
    </source>
</evidence>
<feature type="compositionally biased region" description="Basic residues" evidence="13">
    <location>
        <begin position="25"/>
        <end position="34"/>
    </location>
</feature>
<dbReference type="InterPro" id="IPR001873">
    <property type="entry name" value="ENaC"/>
</dbReference>
<dbReference type="OMA" id="HIVERIF"/>
<dbReference type="PANTHER" id="PTHR11690">
    <property type="entry name" value="AMILORIDE-SENSITIVE SODIUM CHANNEL-RELATED"/>
    <property type="match status" value="1"/>
</dbReference>
<dbReference type="OrthoDB" id="6021021at2759"/>
<keyword evidence="5 12" id="KW-0812">Transmembrane</keyword>
<feature type="compositionally biased region" description="Basic and acidic residues" evidence="13">
    <location>
        <begin position="421"/>
        <end position="433"/>
    </location>
</feature>
<comment type="subcellular location">
    <subcellularLocation>
        <location evidence="1">Membrane</location>
        <topology evidence="1">Multi-pass membrane protein</topology>
    </subcellularLocation>
</comment>
<reference evidence="15 16" key="1">
    <citation type="submission" date="2015-12" db="EMBL/GenBank/DDBJ databases">
        <title>The genome of Folsomia candida.</title>
        <authorList>
            <person name="Faddeeva A."/>
            <person name="Derks M.F."/>
            <person name="Anvar Y."/>
            <person name="Smit S."/>
            <person name="Van Straalen N."/>
            <person name="Roelofs D."/>
        </authorList>
    </citation>
    <scope>NUCLEOTIDE SEQUENCE [LARGE SCALE GENOMIC DNA]</scope>
    <source>
        <strain evidence="15 16">VU population</strain>
        <tissue evidence="15">Whole body</tissue>
    </source>
</reference>
<gene>
    <name evidence="15" type="ORF">Fcan01_01572</name>
</gene>
<feature type="region of interest" description="Disordered" evidence="13">
    <location>
        <begin position="748"/>
        <end position="767"/>
    </location>
</feature>
<protein>
    <submittedName>
        <fullName evidence="15">Pickpocket protein 28</fullName>
    </submittedName>
</protein>
<organism evidence="15 16">
    <name type="scientific">Folsomia candida</name>
    <name type="common">Springtail</name>
    <dbReference type="NCBI Taxonomy" id="158441"/>
    <lineage>
        <taxon>Eukaryota</taxon>
        <taxon>Metazoa</taxon>
        <taxon>Ecdysozoa</taxon>
        <taxon>Arthropoda</taxon>
        <taxon>Hexapoda</taxon>
        <taxon>Collembola</taxon>
        <taxon>Entomobryomorpha</taxon>
        <taxon>Isotomoidea</taxon>
        <taxon>Isotomidae</taxon>
        <taxon>Proisotominae</taxon>
        <taxon>Folsomia</taxon>
    </lineage>
</organism>
<feature type="compositionally biased region" description="Low complexity" evidence="13">
    <location>
        <begin position="123"/>
        <end position="132"/>
    </location>
</feature>
<keyword evidence="6 14" id="KW-1133">Transmembrane helix</keyword>
<dbReference type="GO" id="GO:0015280">
    <property type="term" value="F:ligand-gated sodium channel activity"/>
    <property type="evidence" value="ECO:0007669"/>
    <property type="project" value="TreeGrafter"/>
</dbReference>
<dbReference type="Proteomes" id="UP000198287">
    <property type="component" value="Unassembled WGS sequence"/>
</dbReference>
<dbReference type="PRINTS" id="PR01078">
    <property type="entry name" value="AMINACHANNEL"/>
</dbReference>
<evidence type="ECO:0000256" key="8">
    <source>
        <dbReference type="ARBA" id="ARBA00023065"/>
    </source>
</evidence>
<dbReference type="PANTHER" id="PTHR11690:SF243">
    <property type="entry name" value="PICKPOCKET 12-RELATED"/>
    <property type="match status" value="1"/>
</dbReference>
<dbReference type="EMBL" id="LNIX01000001">
    <property type="protein sequence ID" value="OXA64506.1"/>
    <property type="molecule type" value="Genomic_DNA"/>
</dbReference>
<evidence type="ECO:0000256" key="3">
    <source>
        <dbReference type="ARBA" id="ARBA00022448"/>
    </source>
</evidence>